<accession>A0AAD7RQH4</accession>
<dbReference type="AlphaFoldDB" id="A0AAD7RQH4"/>
<proteinExistence type="predicted"/>
<evidence type="ECO:0000313" key="3">
    <source>
        <dbReference type="Proteomes" id="UP001221898"/>
    </source>
</evidence>
<feature type="domain" description="Reverse transcriptase" evidence="1">
    <location>
        <begin position="135"/>
        <end position="239"/>
    </location>
</feature>
<evidence type="ECO:0000259" key="1">
    <source>
        <dbReference type="Pfam" id="PF00078"/>
    </source>
</evidence>
<dbReference type="EMBL" id="JAINUG010000197">
    <property type="protein sequence ID" value="KAJ8388282.1"/>
    <property type="molecule type" value="Genomic_DNA"/>
</dbReference>
<dbReference type="Pfam" id="PF00078">
    <property type="entry name" value="RVT_1"/>
    <property type="match status" value="1"/>
</dbReference>
<protein>
    <recommendedName>
        <fullName evidence="1">Reverse transcriptase domain-containing protein</fullName>
    </recommendedName>
</protein>
<keyword evidence="3" id="KW-1185">Reference proteome</keyword>
<name>A0AAD7RQH4_9TELE</name>
<sequence length="329" mass="37223">MVTVDKRIRVYPNQKPWMNREVQQLVKERNSAFRDGDRAHYSTARANLKRGIREAKADYRRKIEDHLDSNNSRQVWQGVQHITNYKTNLGAAEGDASLAEELNLFFARFEVEPPEATPHPTVHSSTTLTVEEHEGCVLSPLLYTLYTHDCTPAHHSNTIVKFADDTTVVGLISGGDESAYRDEVEQLTAWCRENNLLLNTSKTKELVIDYRKKKTDIPPLTISGVCVERAADFRFLGVHMEEGLTWGVNTAELLSWVTGGALPNLRDLYTVRCKTKANKIIADPSHPSHGLFTKKLSKRKPGYVSIAAKTNRLKDSFYSQAIRMLSRDP</sequence>
<dbReference type="Proteomes" id="UP001221898">
    <property type="component" value="Unassembled WGS sequence"/>
</dbReference>
<reference evidence="2" key="1">
    <citation type="journal article" date="2023" name="Science">
        <title>Genome structures resolve the early diversification of teleost fishes.</title>
        <authorList>
            <person name="Parey E."/>
            <person name="Louis A."/>
            <person name="Montfort J."/>
            <person name="Bouchez O."/>
            <person name="Roques C."/>
            <person name="Iampietro C."/>
            <person name="Lluch J."/>
            <person name="Castinel A."/>
            <person name="Donnadieu C."/>
            <person name="Desvignes T."/>
            <person name="Floi Bucao C."/>
            <person name="Jouanno E."/>
            <person name="Wen M."/>
            <person name="Mejri S."/>
            <person name="Dirks R."/>
            <person name="Jansen H."/>
            <person name="Henkel C."/>
            <person name="Chen W.J."/>
            <person name="Zahm M."/>
            <person name="Cabau C."/>
            <person name="Klopp C."/>
            <person name="Thompson A.W."/>
            <person name="Robinson-Rechavi M."/>
            <person name="Braasch I."/>
            <person name="Lecointre G."/>
            <person name="Bobe J."/>
            <person name="Postlethwait J.H."/>
            <person name="Berthelot C."/>
            <person name="Roest Crollius H."/>
            <person name="Guiguen Y."/>
        </authorList>
    </citation>
    <scope>NUCLEOTIDE SEQUENCE</scope>
    <source>
        <strain evidence="2">NC1722</strain>
    </source>
</reference>
<organism evidence="2 3">
    <name type="scientific">Aldrovandia affinis</name>
    <dbReference type="NCBI Taxonomy" id="143900"/>
    <lineage>
        <taxon>Eukaryota</taxon>
        <taxon>Metazoa</taxon>
        <taxon>Chordata</taxon>
        <taxon>Craniata</taxon>
        <taxon>Vertebrata</taxon>
        <taxon>Euteleostomi</taxon>
        <taxon>Actinopterygii</taxon>
        <taxon>Neopterygii</taxon>
        <taxon>Teleostei</taxon>
        <taxon>Notacanthiformes</taxon>
        <taxon>Halosauridae</taxon>
        <taxon>Aldrovandia</taxon>
    </lineage>
</organism>
<evidence type="ECO:0000313" key="2">
    <source>
        <dbReference type="EMBL" id="KAJ8388282.1"/>
    </source>
</evidence>
<dbReference type="PANTHER" id="PTHR47510:SF3">
    <property type="entry name" value="ENDO_EXONUCLEASE_PHOSPHATASE DOMAIN-CONTAINING PROTEIN"/>
    <property type="match status" value="1"/>
</dbReference>
<gene>
    <name evidence="2" type="ORF">AAFF_G00135430</name>
</gene>
<dbReference type="PANTHER" id="PTHR47510">
    <property type="entry name" value="REVERSE TRANSCRIPTASE DOMAIN-CONTAINING PROTEIN"/>
    <property type="match status" value="1"/>
</dbReference>
<comment type="caution">
    <text evidence="2">The sequence shown here is derived from an EMBL/GenBank/DDBJ whole genome shotgun (WGS) entry which is preliminary data.</text>
</comment>
<dbReference type="InterPro" id="IPR000477">
    <property type="entry name" value="RT_dom"/>
</dbReference>